<reference evidence="12" key="1">
    <citation type="journal article" date="2018" name="Front. Microbiol.">
        <title>Genome-Based Analysis Reveals the Taxonomy and Diversity of the Family Idiomarinaceae.</title>
        <authorList>
            <person name="Liu Y."/>
            <person name="Lai Q."/>
            <person name="Shao Z."/>
        </authorList>
    </citation>
    <scope>NUCLEOTIDE SEQUENCE [LARGE SCALE GENOMIC DNA]</scope>
    <source>
        <strain evidence="12">SN-14</strain>
    </source>
</reference>
<gene>
    <name evidence="11" type="ORF">CWE23_11120</name>
</gene>
<organism evidence="11 12">
    <name type="scientific">Idiomarina aquatica</name>
    <dbReference type="NCBI Taxonomy" id="1327752"/>
    <lineage>
        <taxon>Bacteria</taxon>
        <taxon>Pseudomonadati</taxon>
        <taxon>Pseudomonadota</taxon>
        <taxon>Gammaproteobacteria</taxon>
        <taxon>Alteromonadales</taxon>
        <taxon>Idiomarinaceae</taxon>
        <taxon>Idiomarina</taxon>
    </lineage>
</organism>
<dbReference type="EMBL" id="PIPS01000003">
    <property type="protein sequence ID" value="RUO42620.1"/>
    <property type="molecule type" value="Genomic_DNA"/>
</dbReference>
<evidence type="ECO:0000256" key="7">
    <source>
        <dbReference type="ARBA" id="ARBA00047989"/>
    </source>
</evidence>
<evidence type="ECO:0000256" key="9">
    <source>
        <dbReference type="ARBA" id="ARBA00049893"/>
    </source>
</evidence>
<keyword evidence="5" id="KW-0378">Hydrolase</keyword>
<evidence type="ECO:0000313" key="11">
    <source>
        <dbReference type="EMBL" id="RUO42620.1"/>
    </source>
</evidence>
<evidence type="ECO:0000256" key="3">
    <source>
        <dbReference type="ARBA" id="ARBA00022679"/>
    </source>
</evidence>
<dbReference type="RefSeq" id="WP_126820279.1">
    <property type="nucleotide sequence ID" value="NZ_PIPS01000003.1"/>
</dbReference>
<name>A0AA94JCW4_9GAMM</name>
<evidence type="ECO:0000256" key="2">
    <source>
        <dbReference type="ARBA" id="ARBA00007353"/>
    </source>
</evidence>
<evidence type="ECO:0000256" key="5">
    <source>
        <dbReference type="ARBA" id="ARBA00022801"/>
    </source>
</evidence>
<comment type="similarity">
    <text evidence="2 10">Belongs to the purine nucleoside phosphorylase YfiH/LACC1 family.</text>
</comment>
<dbReference type="InterPro" id="IPR011324">
    <property type="entry name" value="Cytotoxic_necrot_fac-like_cat"/>
</dbReference>
<dbReference type="GO" id="GO:0005507">
    <property type="term" value="F:copper ion binding"/>
    <property type="evidence" value="ECO:0007669"/>
    <property type="project" value="TreeGrafter"/>
</dbReference>
<dbReference type="PANTHER" id="PTHR30616:SF2">
    <property type="entry name" value="PURINE NUCLEOSIDE PHOSPHORYLASE LACC1"/>
    <property type="match status" value="1"/>
</dbReference>
<dbReference type="InterPro" id="IPR003730">
    <property type="entry name" value="Cu_polyphenol_OxRdtase"/>
</dbReference>
<evidence type="ECO:0000256" key="1">
    <source>
        <dbReference type="ARBA" id="ARBA00000553"/>
    </source>
</evidence>
<dbReference type="AlphaFoldDB" id="A0AA94JCW4"/>
<keyword evidence="4" id="KW-0479">Metal-binding</keyword>
<comment type="caution">
    <text evidence="11">The sequence shown here is derived from an EMBL/GenBank/DDBJ whole genome shotgun (WGS) entry which is preliminary data.</text>
</comment>
<dbReference type="SUPFAM" id="SSF64438">
    <property type="entry name" value="CNF1/YfiH-like putative cysteine hydrolases"/>
    <property type="match status" value="1"/>
</dbReference>
<dbReference type="Gene3D" id="3.60.140.10">
    <property type="entry name" value="CNF1/YfiH-like putative cysteine hydrolases"/>
    <property type="match status" value="1"/>
</dbReference>
<dbReference type="NCBIfam" id="TIGR00726">
    <property type="entry name" value="peptidoglycan editing factor PgeF"/>
    <property type="match status" value="1"/>
</dbReference>
<evidence type="ECO:0000256" key="10">
    <source>
        <dbReference type="RuleBase" id="RU361274"/>
    </source>
</evidence>
<dbReference type="Pfam" id="PF02578">
    <property type="entry name" value="Cu-oxidase_4"/>
    <property type="match status" value="1"/>
</dbReference>
<comment type="catalytic activity">
    <reaction evidence="8">
        <text>adenosine + phosphate = alpha-D-ribose 1-phosphate + adenine</text>
        <dbReference type="Rhea" id="RHEA:27642"/>
        <dbReference type="ChEBI" id="CHEBI:16335"/>
        <dbReference type="ChEBI" id="CHEBI:16708"/>
        <dbReference type="ChEBI" id="CHEBI:43474"/>
        <dbReference type="ChEBI" id="CHEBI:57720"/>
        <dbReference type="EC" id="2.4.2.1"/>
    </reaction>
    <physiologicalReaction direction="left-to-right" evidence="8">
        <dbReference type="Rhea" id="RHEA:27643"/>
    </physiologicalReaction>
</comment>
<dbReference type="InterPro" id="IPR038371">
    <property type="entry name" value="Cu_polyphenol_OxRdtase_sf"/>
</dbReference>
<dbReference type="GO" id="GO:0016787">
    <property type="term" value="F:hydrolase activity"/>
    <property type="evidence" value="ECO:0007669"/>
    <property type="project" value="UniProtKB-KW"/>
</dbReference>
<sequence>MPKRILQPDWALPDNVGAAFTTRQFGNVAAHVNDDPAGVVLRRRRLIRELAIARPVAYLAQQHTRIVSTWPVIQTPSDGIIADQPGAACAVLTADCLPLLLCSRDGQQIAAVHAGWRGLASGILSRAVAQMPTSPAQLMLWIGPAICQNCFQVGDDVRDSFLTALGDVAVNRHFSADQDRWRADLPGLAEHQARVLGIASITQSGLCTSCRSDQFYSYRRHKDCGRFASIIWRKS</sequence>
<evidence type="ECO:0000256" key="8">
    <source>
        <dbReference type="ARBA" id="ARBA00048968"/>
    </source>
</evidence>
<dbReference type="Proteomes" id="UP000286680">
    <property type="component" value="Unassembled WGS sequence"/>
</dbReference>
<comment type="catalytic activity">
    <reaction evidence="9">
        <text>S-methyl-5'-thioadenosine + phosphate = 5-(methylsulfanyl)-alpha-D-ribose 1-phosphate + adenine</text>
        <dbReference type="Rhea" id="RHEA:11852"/>
        <dbReference type="ChEBI" id="CHEBI:16708"/>
        <dbReference type="ChEBI" id="CHEBI:17509"/>
        <dbReference type="ChEBI" id="CHEBI:43474"/>
        <dbReference type="ChEBI" id="CHEBI:58533"/>
        <dbReference type="EC" id="2.4.2.28"/>
    </reaction>
    <physiologicalReaction direction="left-to-right" evidence="9">
        <dbReference type="Rhea" id="RHEA:11853"/>
    </physiologicalReaction>
</comment>
<evidence type="ECO:0000256" key="6">
    <source>
        <dbReference type="ARBA" id="ARBA00022833"/>
    </source>
</evidence>
<comment type="catalytic activity">
    <reaction evidence="7">
        <text>adenosine + H2O + H(+) = inosine + NH4(+)</text>
        <dbReference type="Rhea" id="RHEA:24408"/>
        <dbReference type="ChEBI" id="CHEBI:15377"/>
        <dbReference type="ChEBI" id="CHEBI:15378"/>
        <dbReference type="ChEBI" id="CHEBI:16335"/>
        <dbReference type="ChEBI" id="CHEBI:17596"/>
        <dbReference type="ChEBI" id="CHEBI:28938"/>
        <dbReference type="EC" id="3.5.4.4"/>
    </reaction>
    <physiologicalReaction direction="left-to-right" evidence="7">
        <dbReference type="Rhea" id="RHEA:24409"/>
    </physiologicalReaction>
</comment>
<accession>A0AA94JCW4</accession>
<keyword evidence="12" id="KW-1185">Reference proteome</keyword>
<dbReference type="CDD" id="cd16833">
    <property type="entry name" value="YfiH"/>
    <property type="match status" value="1"/>
</dbReference>
<evidence type="ECO:0000313" key="12">
    <source>
        <dbReference type="Proteomes" id="UP000286680"/>
    </source>
</evidence>
<dbReference type="PANTHER" id="PTHR30616">
    <property type="entry name" value="UNCHARACTERIZED PROTEIN YFIH"/>
    <property type="match status" value="1"/>
</dbReference>
<evidence type="ECO:0000256" key="4">
    <source>
        <dbReference type="ARBA" id="ARBA00022723"/>
    </source>
</evidence>
<keyword evidence="3" id="KW-0808">Transferase</keyword>
<dbReference type="GO" id="GO:0017061">
    <property type="term" value="F:S-methyl-5-thioadenosine phosphorylase activity"/>
    <property type="evidence" value="ECO:0007669"/>
    <property type="project" value="UniProtKB-EC"/>
</dbReference>
<proteinExistence type="inferred from homology"/>
<comment type="catalytic activity">
    <reaction evidence="1">
        <text>inosine + phosphate = alpha-D-ribose 1-phosphate + hypoxanthine</text>
        <dbReference type="Rhea" id="RHEA:27646"/>
        <dbReference type="ChEBI" id="CHEBI:17368"/>
        <dbReference type="ChEBI" id="CHEBI:17596"/>
        <dbReference type="ChEBI" id="CHEBI:43474"/>
        <dbReference type="ChEBI" id="CHEBI:57720"/>
        <dbReference type="EC" id="2.4.2.1"/>
    </reaction>
    <physiologicalReaction direction="left-to-right" evidence="1">
        <dbReference type="Rhea" id="RHEA:27647"/>
    </physiologicalReaction>
</comment>
<keyword evidence="6" id="KW-0862">Zinc</keyword>
<protein>
    <recommendedName>
        <fullName evidence="10">Purine nucleoside phosphorylase</fullName>
    </recommendedName>
</protein>